<dbReference type="EMBL" id="GBXM01055003">
    <property type="protein sequence ID" value="JAH53574.1"/>
    <property type="molecule type" value="Transcribed_RNA"/>
</dbReference>
<name>A0A0E9TIR0_ANGAN</name>
<reference evidence="1" key="2">
    <citation type="journal article" date="2015" name="Fish Shellfish Immunol.">
        <title>Early steps in the European eel (Anguilla anguilla)-Vibrio vulnificus interaction in the gills: Role of the RtxA13 toxin.</title>
        <authorList>
            <person name="Callol A."/>
            <person name="Pajuelo D."/>
            <person name="Ebbesson L."/>
            <person name="Teles M."/>
            <person name="MacKenzie S."/>
            <person name="Amaro C."/>
        </authorList>
    </citation>
    <scope>NUCLEOTIDE SEQUENCE</scope>
</reference>
<protein>
    <submittedName>
        <fullName evidence="1">Uncharacterized protein</fullName>
    </submittedName>
</protein>
<accession>A0A0E9TIR0</accession>
<dbReference type="AlphaFoldDB" id="A0A0E9TIR0"/>
<evidence type="ECO:0000313" key="1">
    <source>
        <dbReference type="EMBL" id="JAH53574.1"/>
    </source>
</evidence>
<sequence>MKKPRLSTDTQGYHIQIPLQNIGIYQ</sequence>
<reference evidence="1" key="1">
    <citation type="submission" date="2014-11" db="EMBL/GenBank/DDBJ databases">
        <authorList>
            <person name="Amaro Gonzalez C."/>
        </authorList>
    </citation>
    <scope>NUCLEOTIDE SEQUENCE</scope>
</reference>
<organism evidence="1">
    <name type="scientific">Anguilla anguilla</name>
    <name type="common">European freshwater eel</name>
    <name type="synonym">Muraena anguilla</name>
    <dbReference type="NCBI Taxonomy" id="7936"/>
    <lineage>
        <taxon>Eukaryota</taxon>
        <taxon>Metazoa</taxon>
        <taxon>Chordata</taxon>
        <taxon>Craniata</taxon>
        <taxon>Vertebrata</taxon>
        <taxon>Euteleostomi</taxon>
        <taxon>Actinopterygii</taxon>
        <taxon>Neopterygii</taxon>
        <taxon>Teleostei</taxon>
        <taxon>Anguilliformes</taxon>
        <taxon>Anguillidae</taxon>
        <taxon>Anguilla</taxon>
    </lineage>
</organism>
<proteinExistence type="predicted"/>